<evidence type="ECO:0000259" key="8">
    <source>
        <dbReference type="Pfam" id="PF03777"/>
    </source>
</evidence>
<dbReference type="Proteomes" id="UP000184286">
    <property type="component" value="Unassembled WGS sequence"/>
</dbReference>
<evidence type="ECO:0000256" key="4">
    <source>
        <dbReference type="ARBA" id="ARBA00022729"/>
    </source>
</evidence>
<feature type="compositionally biased region" description="Low complexity" evidence="7">
    <location>
        <begin position="126"/>
        <end position="136"/>
    </location>
</feature>
<accession>A0A1V6MQ34</accession>
<dbReference type="RefSeq" id="WP_342748836.1">
    <property type="nucleotide sequence ID" value="NZ_MPOH02000015.1"/>
</dbReference>
<evidence type="ECO:0000256" key="3">
    <source>
        <dbReference type="ARBA" id="ARBA00022525"/>
    </source>
</evidence>
<evidence type="ECO:0000256" key="6">
    <source>
        <dbReference type="ARBA" id="ARBA00023087"/>
    </source>
</evidence>
<feature type="region of interest" description="Disordered" evidence="7">
    <location>
        <begin position="118"/>
        <end position="146"/>
    </location>
</feature>
<keyword evidence="6" id="KW-0034">Amyloid</keyword>
<dbReference type="EMBL" id="MPOH02000015">
    <property type="protein sequence ID" value="OQD54472.1"/>
    <property type="molecule type" value="Genomic_DNA"/>
</dbReference>
<feature type="compositionally biased region" description="Pro residues" evidence="7">
    <location>
        <begin position="1"/>
        <end position="10"/>
    </location>
</feature>
<evidence type="ECO:0000313" key="10">
    <source>
        <dbReference type="Proteomes" id="UP000184286"/>
    </source>
</evidence>
<feature type="compositionally biased region" description="Low complexity" evidence="7">
    <location>
        <begin position="83"/>
        <end position="105"/>
    </location>
</feature>
<evidence type="ECO:0000256" key="5">
    <source>
        <dbReference type="ARBA" id="ARBA00022889"/>
    </source>
</evidence>
<keyword evidence="5" id="KW-0130">Cell adhesion</keyword>
<proteinExistence type="predicted"/>
<evidence type="ECO:0000256" key="7">
    <source>
        <dbReference type="SAM" id="MobiDB-lite"/>
    </source>
</evidence>
<protein>
    <recommendedName>
        <fullName evidence="8">Chaplin domain-containing protein</fullName>
    </recommendedName>
</protein>
<dbReference type="GO" id="GO:0007155">
    <property type="term" value="P:cell adhesion"/>
    <property type="evidence" value="ECO:0007669"/>
    <property type="project" value="UniProtKB-KW"/>
</dbReference>
<reference evidence="10" key="1">
    <citation type="submission" date="2016-11" db="EMBL/GenBank/DDBJ databases">
        <authorList>
            <person name="Schniete J.K."/>
            <person name="Salih T."/>
            <person name="Algora Gallardo L."/>
            <person name="Martinez Fernandez S."/>
            <person name="Herron P.R."/>
        </authorList>
    </citation>
    <scope>NUCLEOTIDE SEQUENCE [LARGE SCALE GENOMIC DNA]</scope>
    <source>
        <strain evidence="10">DSM 41896</strain>
    </source>
</reference>
<evidence type="ECO:0000313" key="9">
    <source>
        <dbReference type="EMBL" id="OQD54472.1"/>
    </source>
</evidence>
<keyword evidence="3" id="KW-0964">Secreted</keyword>
<keyword evidence="2" id="KW-0134">Cell wall</keyword>
<comment type="caution">
    <text evidence="9">The sequence shown here is derived from an EMBL/GenBank/DDBJ whole genome shotgun (WGS) entry which is preliminary data.</text>
</comment>
<organism evidence="9 10">
    <name type="scientific">Streptomyces phaeoluteigriseus</name>
    <dbReference type="NCBI Taxonomy" id="114686"/>
    <lineage>
        <taxon>Bacteria</taxon>
        <taxon>Bacillati</taxon>
        <taxon>Actinomycetota</taxon>
        <taxon>Actinomycetes</taxon>
        <taxon>Kitasatosporales</taxon>
        <taxon>Streptomycetaceae</taxon>
        <taxon>Streptomyces</taxon>
        <taxon>Streptomyces aurantiacus group</taxon>
    </lineage>
</organism>
<evidence type="ECO:0000256" key="1">
    <source>
        <dbReference type="ARBA" id="ARBA00004191"/>
    </source>
</evidence>
<feature type="non-terminal residue" evidence="9">
    <location>
        <position position="146"/>
    </location>
</feature>
<sequence>MIGSRPPAPGSPRTSAGRPHRPSPSPANAAGASHRVPLSPTGAPRHGERSPGVGSGKIVQAPVHLPVNAVGNSAHPGQWQQGTSRSTPSATASACSASRTRPAARPAFGPWACVPPGAPRVGTGGTPAAPGSATHPTPAPAHPSGH</sequence>
<dbReference type="Pfam" id="PF03777">
    <property type="entry name" value="ChpA-C"/>
    <property type="match status" value="1"/>
</dbReference>
<gene>
    <name evidence="9" type="ORF">BM536_021085</name>
</gene>
<reference evidence="9 10" key="2">
    <citation type="submission" date="2017-02" db="EMBL/GenBank/DDBJ databases">
        <title>Draft genome sequence of Streptomyces phaeoluteigriseus type strain DSM41896.</title>
        <authorList>
            <person name="Salih T.S."/>
            <person name="Algora Gallardo L."/>
            <person name="Melo Santos T."/>
            <person name="Filgueira Martinez S."/>
            <person name="Herron P.R."/>
        </authorList>
    </citation>
    <scope>NUCLEOTIDE SEQUENCE [LARGE SCALE GENOMIC DNA]</scope>
    <source>
        <strain evidence="9 10">DSM 41896</strain>
    </source>
</reference>
<feature type="domain" description="Chaplin" evidence="8">
    <location>
        <begin position="43"/>
        <end position="74"/>
    </location>
</feature>
<keyword evidence="4" id="KW-0732">Signal</keyword>
<evidence type="ECO:0000256" key="2">
    <source>
        <dbReference type="ARBA" id="ARBA00022512"/>
    </source>
</evidence>
<name>A0A1V6MQ34_9ACTN</name>
<feature type="region of interest" description="Disordered" evidence="7">
    <location>
        <begin position="1"/>
        <end position="105"/>
    </location>
</feature>
<dbReference type="AlphaFoldDB" id="A0A1V6MQ34"/>
<dbReference type="InterPro" id="IPR005528">
    <property type="entry name" value="ChpA-H"/>
</dbReference>
<comment type="subcellular location">
    <subcellularLocation>
        <location evidence="1">Secreted</location>
        <location evidence="1">Cell wall</location>
    </subcellularLocation>
</comment>
<feature type="compositionally biased region" description="Pro residues" evidence="7">
    <location>
        <begin position="137"/>
        <end position="146"/>
    </location>
</feature>